<keyword evidence="1" id="KW-0410">Iron transport</keyword>
<organism evidence="8 9">
    <name type="scientific">Vasconcelosia minhoensis LEGE 07310</name>
    <dbReference type="NCBI Taxonomy" id="915328"/>
    <lineage>
        <taxon>Bacteria</taxon>
        <taxon>Bacillati</taxon>
        <taxon>Cyanobacteriota</taxon>
        <taxon>Cyanophyceae</taxon>
        <taxon>Nodosilineales</taxon>
        <taxon>Cymatolegaceae</taxon>
        <taxon>Vasconcelosia</taxon>
        <taxon>Vasconcelosia minhoensis</taxon>
    </lineage>
</organism>
<keyword evidence="5" id="KW-0812">Transmembrane</keyword>
<sequence length="242" mass="25689">MEVRLESSEALAAPITSVVGNALIADIPNAALALAEGNEFQTANPAAGIALVSVMGLSNGQVRVSITGTDAPPTATLNPEAQGLVLTVLPGIEAATTPEEAIQVTVTGELDTGYTVDEATTATLTDTPLRDMPQSIQVIPREVIEEQQVIQIQDALRNVSGVQQTNTFGGSRDSYIIRGFDQFRGAFLRNGFREGGLSSPPVETANLERIEAPMRAISWRACRITPVVCGPPMRFNQAIYRG</sequence>
<accession>A0A8J7AJL1</accession>
<evidence type="ECO:0000256" key="2">
    <source>
        <dbReference type="ARBA" id="ARBA00022729"/>
    </source>
</evidence>
<dbReference type="Pfam" id="PF11741">
    <property type="entry name" value="AMIN"/>
    <property type="match status" value="1"/>
</dbReference>
<evidence type="ECO:0000256" key="1">
    <source>
        <dbReference type="ARBA" id="ARBA00022496"/>
    </source>
</evidence>
<dbReference type="InterPro" id="IPR037066">
    <property type="entry name" value="Plug_dom_sf"/>
</dbReference>
<dbReference type="AlphaFoldDB" id="A0A8J7AJL1"/>
<keyword evidence="5" id="KW-0813">Transport</keyword>
<evidence type="ECO:0000256" key="5">
    <source>
        <dbReference type="PROSITE-ProRule" id="PRU01360"/>
    </source>
</evidence>
<evidence type="ECO:0000259" key="7">
    <source>
        <dbReference type="Pfam" id="PF11741"/>
    </source>
</evidence>
<comment type="similarity">
    <text evidence="5">Belongs to the TonB-dependent receptor family.</text>
</comment>
<keyword evidence="5" id="KW-0998">Cell outer membrane</keyword>
<dbReference type="PANTHER" id="PTHR32552">
    <property type="entry name" value="FERRICHROME IRON RECEPTOR-RELATED"/>
    <property type="match status" value="1"/>
</dbReference>
<dbReference type="Gene3D" id="2.170.130.10">
    <property type="entry name" value="TonB-dependent receptor, plug domain"/>
    <property type="match status" value="1"/>
</dbReference>
<evidence type="ECO:0000313" key="8">
    <source>
        <dbReference type="EMBL" id="MBE9075819.1"/>
    </source>
</evidence>
<keyword evidence="5" id="KW-0472">Membrane</keyword>
<keyword evidence="5" id="KW-1134">Transmembrane beta strand</keyword>
<keyword evidence="9" id="KW-1185">Reference proteome</keyword>
<comment type="subcellular location">
    <subcellularLocation>
        <location evidence="5">Cell outer membrane</location>
        <topology evidence="5">Multi-pass membrane protein</topology>
    </subcellularLocation>
</comment>
<evidence type="ECO:0000313" key="9">
    <source>
        <dbReference type="Proteomes" id="UP000636505"/>
    </source>
</evidence>
<gene>
    <name evidence="8" type="ORF">IQ241_00640</name>
</gene>
<dbReference type="InterPro" id="IPR021731">
    <property type="entry name" value="AMIN_dom"/>
</dbReference>
<dbReference type="Proteomes" id="UP000636505">
    <property type="component" value="Unassembled WGS sequence"/>
</dbReference>
<dbReference type="EMBL" id="JADEXG010000001">
    <property type="protein sequence ID" value="MBE9075819.1"/>
    <property type="molecule type" value="Genomic_DNA"/>
</dbReference>
<evidence type="ECO:0000256" key="4">
    <source>
        <dbReference type="ARBA" id="ARBA00023065"/>
    </source>
</evidence>
<dbReference type="GO" id="GO:0009279">
    <property type="term" value="C:cell outer membrane"/>
    <property type="evidence" value="ECO:0007669"/>
    <property type="project" value="UniProtKB-SubCell"/>
</dbReference>
<keyword evidence="4" id="KW-0406">Ion transport</keyword>
<reference evidence="8" key="1">
    <citation type="submission" date="2020-10" db="EMBL/GenBank/DDBJ databases">
        <authorList>
            <person name="Castelo-Branco R."/>
            <person name="Eusebio N."/>
            <person name="Adriana R."/>
            <person name="Vieira A."/>
            <person name="Brugerolle De Fraissinette N."/>
            <person name="Rezende De Castro R."/>
            <person name="Schneider M.P."/>
            <person name="Vasconcelos V."/>
            <person name="Leao P.N."/>
        </authorList>
    </citation>
    <scope>NUCLEOTIDE SEQUENCE</scope>
    <source>
        <strain evidence="8">LEGE 07310</strain>
    </source>
</reference>
<dbReference type="SUPFAM" id="SSF56935">
    <property type="entry name" value="Porins"/>
    <property type="match status" value="1"/>
</dbReference>
<feature type="domain" description="TonB-dependent receptor plug" evidence="6">
    <location>
        <begin position="129"/>
        <end position="211"/>
    </location>
</feature>
<dbReference type="InterPro" id="IPR039426">
    <property type="entry name" value="TonB-dep_rcpt-like"/>
</dbReference>
<proteinExistence type="inferred from homology"/>
<name>A0A8J7AJL1_9CYAN</name>
<dbReference type="InterPro" id="IPR012910">
    <property type="entry name" value="Plug_dom"/>
</dbReference>
<dbReference type="PANTHER" id="PTHR32552:SF68">
    <property type="entry name" value="FERRICHROME OUTER MEMBRANE TRANSPORTER_PHAGE RECEPTOR"/>
    <property type="match status" value="1"/>
</dbReference>
<evidence type="ECO:0000256" key="3">
    <source>
        <dbReference type="ARBA" id="ARBA00023004"/>
    </source>
</evidence>
<protein>
    <submittedName>
        <fullName evidence="8">TonB-dependent receptor plug domain-containing protein</fullName>
    </submittedName>
</protein>
<comment type="caution">
    <text evidence="8">The sequence shown here is derived from an EMBL/GenBank/DDBJ whole genome shotgun (WGS) entry which is preliminary data.</text>
</comment>
<dbReference type="Pfam" id="PF07715">
    <property type="entry name" value="Plug"/>
    <property type="match status" value="1"/>
</dbReference>
<evidence type="ECO:0000259" key="6">
    <source>
        <dbReference type="Pfam" id="PF07715"/>
    </source>
</evidence>
<keyword evidence="8" id="KW-0675">Receptor</keyword>
<dbReference type="GO" id="GO:0015344">
    <property type="term" value="F:siderophore uptake transmembrane transporter activity"/>
    <property type="evidence" value="ECO:0007669"/>
    <property type="project" value="TreeGrafter"/>
</dbReference>
<keyword evidence="2" id="KW-0732">Signal</keyword>
<dbReference type="PROSITE" id="PS52016">
    <property type="entry name" value="TONB_DEPENDENT_REC_3"/>
    <property type="match status" value="1"/>
</dbReference>
<keyword evidence="3" id="KW-0408">Iron</keyword>
<feature type="domain" description="AMIN" evidence="7">
    <location>
        <begin position="2"/>
        <end position="87"/>
    </location>
</feature>